<evidence type="ECO:0000256" key="3">
    <source>
        <dbReference type="PROSITE-ProRule" id="PRU00339"/>
    </source>
</evidence>
<dbReference type="SUPFAM" id="SSF48452">
    <property type="entry name" value="TPR-like"/>
    <property type="match status" value="1"/>
</dbReference>
<dbReference type="Pfam" id="PF13181">
    <property type="entry name" value="TPR_8"/>
    <property type="match status" value="1"/>
</dbReference>
<dbReference type="PANTHER" id="PTHR44943">
    <property type="entry name" value="CELLULOSE SYNTHASE OPERON PROTEIN C"/>
    <property type="match status" value="1"/>
</dbReference>
<keyword evidence="2 3" id="KW-0802">TPR repeat</keyword>
<dbReference type="InterPro" id="IPR051685">
    <property type="entry name" value="Ycf3/AcsC/BcsC/TPR_MFPF"/>
</dbReference>
<reference evidence="4" key="1">
    <citation type="journal article" date="2020" name="mSystems">
        <title>Genome- and Community-Level Interaction Insights into Carbon Utilization and Element Cycling Functions of Hydrothermarchaeota in Hydrothermal Sediment.</title>
        <authorList>
            <person name="Zhou Z."/>
            <person name="Liu Y."/>
            <person name="Xu W."/>
            <person name="Pan J."/>
            <person name="Luo Z.H."/>
            <person name="Li M."/>
        </authorList>
    </citation>
    <scope>NUCLEOTIDE SEQUENCE [LARGE SCALE GENOMIC DNA]</scope>
    <source>
        <strain evidence="4">HyVt-485</strain>
    </source>
</reference>
<organism evidence="4">
    <name type="scientific">Hellea balneolensis</name>
    <dbReference type="NCBI Taxonomy" id="287478"/>
    <lineage>
        <taxon>Bacteria</taxon>
        <taxon>Pseudomonadati</taxon>
        <taxon>Pseudomonadota</taxon>
        <taxon>Alphaproteobacteria</taxon>
        <taxon>Maricaulales</taxon>
        <taxon>Robiginitomaculaceae</taxon>
        <taxon>Hellea</taxon>
    </lineage>
</organism>
<dbReference type="Gene3D" id="1.25.40.10">
    <property type="entry name" value="Tetratricopeptide repeat domain"/>
    <property type="match status" value="1"/>
</dbReference>
<keyword evidence="1" id="KW-0677">Repeat</keyword>
<evidence type="ECO:0000313" key="4">
    <source>
        <dbReference type="EMBL" id="HHL42163.1"/>
    </source>
</evidence>
<feature type="repeat" description="TPR" evidence="3">
    <location>
        <begin position="177"/>
        <end position="210"/>
    </location>
</feature>
<dbReference type="Proteomes" id="UP000885830">
    <property type="component" value="Unassembled WGS sequence"/>
</dbReference>
<dbReference type="Pfam" id="PF13424">
    <property type="entry name" value="TPR_12"/>
    <property type="match status" value="1"/>
</dbReference>
<gene>
    <name evidence="4" type="ORF">ENJ42_00965</name>
</gene>
<dbReference type="InterPro" id="IPR011990">
    <property type="entry name" value="TPR-like_helical_dom_sf"/>
</dbReference>
<dbReference type="SMART" id="SM00028">
    <property type="entry name" value="TPR"/>
    <property type="match status" value="3"/>
</dbReference>
<feature type="repeat" description="TPR" evidence="3">
    <location>
        <begin position="240"/>
        <end position="273"/>
    </location>
</feature>
<name>A0A7C5QZQ1_9PROT</name>
<dbReference type="PANTHER" id="PTHR44943:SF4">
    <property type="entry name" value="TPR REPEAT-CONTAINING PROTEIN MJ0798"/>
    <property type="match status" value="1"/>
</dbReference>
<sequence>MAACSVLIGCATSQSALKVSPVHAQQDSQKLDVTKQKQKADDLYKSGAYREAFNIYQVLLLRLPKDHELRDPVYVATADSALLIGGGGGKYKAEAARIYKKLAQRRQDGALSCQIKAGLYLSTAKGDPATIAKDCPDDARIWNAYGRTLDQKRDWIAALDAYMQALSITYKKGGNRAAVLNNMGMSLLMQGRRKEALDKFSQAIDLKPSAKIYKNNQRLALMLMGKTEQALDGVTDTRMAVLYNDAGFIAANSGDRAKAKSFYERAIEISPVYFEKAVANLAALEAMPALAPFATPGPPKTLPKTYNMAHAKAVPVPSLKPVINRRVPNLDIPVVEVQTAQITPVTVGTDQLAQNP</sequence>
<proteinExistence type="predicted"/>
<comment type="caution">
    <text evidence="4">The sequence shown here is derived from an EMBL/GenBank/DDBJ whole genome shotgun (WGS) entry which is preliminary data.</text>
</comment>
<dbReference type="AlphaFoldDB" id="A0A7C5QZQ1"/>
<dbReference type="EMBL" id="DRMJ01000045">
    <property type="protein sequence ID" value="HHL42163.1"/>
    <property type="molecule type" value="Genomic_DNA"/>
</dbReference>
<accession>A0A7C5QZQ1</accession>
<dbReference type="PROSITE" id="PS50293">
    <property type="entry name" value="TPR_REGION"/>
    <property type="match status" value="1"/>
</dbReference>
<evidence type="ECO:0000256" key="1">
    <source>
        <dbReference type="ARBA" id="ARBA00022737"/>
    </source>
</evidence>
<evidence type="ECO:0000256" key="2">
    <source>
        <dbReference type="ARBA" id="ARBA00022803"/>
    </source>
</evidence>
<dbReference type="InterPro" id="IPR019734">
    <property type="entry name" value="TPR_rpt"/>
</dbReference>
<dbReference type="PROSITE" id="PS50005">
    <property type="entry name" value="TPR"/>
    <property type="match status" value="2"/>
</dbReference>
<protein>
    <submittedName>
        <fullName evidence="4">Tetratricopeptide repeat protein</fullName>
    </submittedName>
</protein>